<sequence length="136" mass="15601">MNTATHTMHGTHTKQLNNSHMHDSNSDMQGPRLELYFFRGSGELEWREWNDFFFAFLSFSLSREIALLPGGFLLYFQNGGFYLFFVEERRGYFFGSGNRCWGISLPAGVRPAEVRSFFILGGVARMGVAYFWGTSP</sequence>
<accession>A0A922J8T9</accession>
<dbReference type="AlphaFoldDB" id="A0A922J8T9"/>
<feature type="compositionally biased region" description="Polar residues" evidence="1">
    <location>
        <begin position="1"/>
        <end position="19"/>
    </location>
</feature>
<protein>
    <submittedName>
        <fullName evidence="3">Uncharacterized protein</fullName>
    </submittedName>
</protein>
<feature type="region of interest" description="Disordered" evidence="1">
    <location>
        <begin position="1"/>
        <end position="27"/>
    </location>
</feature>
<evidence type="ECO:0000256" key="1">
    <source>
        <dbReference type="SAM" id="MobiDB-lite"/>
    </source>
</evidence>
<dbReference type="Proteomes" id="UP000811246">
    <property type="component" value="Chromosome 9"/>
</dbReference>
<evidence type="ECO:0000313" key="3">
    <source>
        <dbReference type="EMBL" id="KAG6696159.1"/>
    </source>
</evidence>
<proteinExistence type="predicted"/>
<dbReference type="EMBL" id="CM031833">
    <property type="protein sequence ID" value="KAG6696159.1"/>
    <property type="molecule type" value="Genomic_DNA"/>
</dbReference>
<feature type="transmembrane region" description="Helical" evidence="2">
    <location>
        <begin position="52"/>
        <end position="76"/>
    </location>
</feature>
<evidence type="ECO:0000313" key="4">
    <source>
        <dbReference type="Proteomes" id="UP000811246"/>
    </source>
</evidence>
<keyword evidence="2" id="KW-0812">Transmembrane</keyword>
<keyword evidence="2" id="KW-0472">Membrane</keyword>
<reference evidence="3" key="1">
    <citation type="submission" date="2021-01" db="EMBL/GenBank/DDBJ databases">
        <authorList>
            <person name="Lovell J.T."/>
            <person name="Bentley N."/>
            <person name="Bhattarai G."/>
            <person name="Jenkins J.W."/>
            <person name="Sreedasyam A."/>
            <person name="Alarcon Y."/>
            <person name="Bock C."/>
            <person name="Boston L."/>
            <person name="Carlson J."/>
            <person name="Cervantes K."/>
            <person name="Clermont K."/>
            <person name="Krom N."/>
            <person name="Kubenka K."/>
            <person name="Mamidi S."/>
            <person name="Mattison C."/>
            <person name="Monteros M."/>
            <person name="Pisani C."/>
            <person name="Plott C."/>
            <person name="Rajasekar S."/>
            <person name="Rhein H.S."/>
            <person name="Rohla C."/>
            <person name="Song M."/>
            <person name="Hilaire R.S."/>
            <person name="Shu S."/>
            <person name="Wells L."/>
            <person name="Wang X."/>
            <person name="Webber J."/>
            <person name="Heerema R.J."/>
            <person name="Klein P."/>
            <person name="Conner P."/>
            <person name="Grauke L."/>
            <person name="Grimwood J."/>
            <person name="Schmutz J."/>
            <person name="Randall J.J."/>
        </authorList>
    </citation>
    <scope>NUCLEOTIDE SEQUENCE</scope>
    <source>
        <tissue evidence="3">Leaf</tissue>
    </source>
</reference>
<name>A0A922J8T9_CARIL</name>
<evidence type="ECO:0000256" key="2">
    <source>
        <dbReference type="SAM" id="Phobius"/>
    </source>
</evidence>
<keyword evidence="2" id="KW-1133">Transmembrane helix</keyword>
<gene>
    <name evidence="3" type="ORF">I3842_09G133800</name>
</gene>
<comment type="caution">
    <text evidence="3">The sequence shown here is derived from an EMBL/GenBank/DDBJ whole genome shotgun (WGS) entry which is preliminary data.</text>
</comment>
<organism evidence="3 4">
    <name type="scientific">Carya illinoinensis</name>
    <name type="common">Pecan</name>
    <dbReference type="NCBI Taxonomy" id="32201"/>
    <lineage>
        <taxon>Eukaryota</taxon>
        <taxon>Viridiplantae</taxon>
        <taxon>Streptophyta</taxon>
        <taxon>Embryophyta</taxon>
        <taxon>Tracheophyta</taxon>
        <taxon>Spermatophyta</taxon>
        <taxon>Magnoliopsida</taxon>
        <taxon>eudicotyledons</taxon>
        <taxon>Gunneridae</taxon>
        <taxon>Pentapetalae</taxon>
        <taxon>rosids</taxon>
        <taxon>fabids</taxon>
        <taxon>Fagales</taxon>
        <taxon>Juglandaceae</taxon>
        <taxon>Carya</taxon>
    </lineage>
</organism>